<evidence type="ECO:0000313" key="2">
    <source>
        <dbReference type="Proteomes" id="UP001060085"/>
    </source>
</evidence>
<keyword evidence="2" id="KW-1185">Reference proteome</keyword>
<dbReference type="EMBL" id="CM044705">
    <property type="protein sequence ID" value="KAI5663114.1"/>
    <property type="molecule type" value="Genomic_DNA"/>
</dbReference>
<gene>
    <name evidence="1" type="ORF">M9H77_22437</name>
</gene>
<dbReference type="Proteomes" id="UP001060085">
    <property type="component" value="Linkage Group LG05"/>
</dbReference>
<protein>
    <submittedName>
        <fullName evidence="1">Uncharacterized protein</fullName>
    </submittedName>
</protein>
<evidence type="ECO:0000313" key="1">
    <source>
        <dbReference type="EMBL" id="KAI5663114.1"/>
    </source>
</evidence>
<organism evidence="1 2">
    <name type="scientific">Catharanthus roseus</name>
    <name type="common">Madagascar periwinkle</name>
    <name type="synonym">Vinca rosea</name>
    <dbReference type="NCBI Taxonomy" id="4058"/>
    <lineage>
        <taxon>Eukaryota</taxon>
        <taxon>Viridiplantae</taxon>
        <taxon>Streptophyta</taxon>
        <taxon>Embryophyta</taxon>
        <taxon>Tracheophyta</taxon>
        <taxon>Spermatophyta</taxon>
        <taxon>Magnoliopsida</taxon>
        <taxon>eudicotyledons</taxon>
        <taxon>Gunneridae</taxon>
        <taxon>Pentapetalae</taxon>
        <taxon>asterids</taxon>
        <taxon>lamiids</taxon>
        <taxon>Gentianales</taxon>
        <taxon>Apocynaceae</taxon>
        <taxon>Rauvolfioideae</taxon>
        <taxon>Vinceae</taxon>
        <taxon>Catharanthinae</taxon>
        <taxon>Catharanthus</taxon>
    </lineage>
</organism>
<name>A0ACC0AQH1_CATRO</name>
<sequence>MPTPMAHHGSTSQIRLPSNIKEKRKTFGKHERWTPSESLDKFWHPIVNTSLNSKTHCKNVLFFNLTQHIHKQVTSPGVPTRPPCATLVGEPLLAQPSKK</sequence>
<comment type="caution">
    <text evidence="1">The sequence shown here is derived from an EMBL/GenBank/DDBJ whole genome shotgun (WGS) entry which is preliminary data.</text>
</comment>
<reference evidence="2" key="1">
    <citation type="journal article" date="2023" name="Nat. Plants">
        <title>Single-cell RNA sequencing provides a high-resolution roadmap for understanding the multicellular compartmentation of specialized metabolism.</title>
        <authorList>
            <person name="Sun S."/>
            <person name="Shen X."/>
            <person name="Li Y."/>
            <person name="Li Y."/>
            <person name="Wang S."/>
            <person name="Li R."/>
            <person name="Zhang H."/>
            <person name="Shen G."/>
            <person name="Guo B."/>
            <person name="Wei J."/>
            <person name="Xu J."/>
            <person name="St-Pierre B."/>
            <person name="Chen S."/>
            <person name="Sun C."/>
        </authorList>
    </citation>
    <scope>NUCLEOTIDE SEQUENCE [LARGE SCALE GENOMIC DNA]</scope>
</reference>
<proteinExistence type="predicted"/>
<accession>A0ACC0AQH1</accession>